<dbReference type="GO" id="GO:0006637">
    <property type="term" value="P:acyl-CoA metabolic process"/>
    <property type="evidence" value="ECO:0007669"/>
    <property type="project" value="InterPro"/>
</dbReference>
<evidence type="ECO:0000313" key="4">
    <source>
        <dbReference type="EMBL" id="SNV55715.1"/>
    </source>
</evidence>
<keyword evidence="3" id="KW-0378">Hydrolase</keyword>
<reference evidence="3 5" key="1">
    <citation type="submission" date="2014-08" db="EMBL/GenBank/DDBJ databases">
        <title>Complete genome sequence of Corynebacterium imitans DSM 44264, isolated from a five-month-old boy with suspected pharyngeal diphtheria.</title>
        <authorList>
            <person name="Mollmann S."/>
            <person name="Albersmeier A."/>
            <person name="Ruckert C."/>
            <person name="Tauch A."/>
        </authorList>
    </citation>
    <scope>NUCLEOTIDE SEQUENCE [LARGE SCALE GENOMIC DNA]</scope>
    <source>
        <strain evidence="3 5">DSM 44264</strain>
    </source>
</reference>
<evidence type="ECO:0000313" key="3">
    <source>
        <dbReference type="EMBL" id="AIJ32675.1"/>
    </source>
</evidence>
<evidence type="ECO:0000259" key="2">
    <source>
        <dbReference type="Pfam" id="PF08840"/>
    </source>
</evidence>
<sequence>MKALKVLGKIFLALVAALLILALVVVGLRAYNHHTYPVMSQGAGGEGKAREEASISTAPIEGEQVSGVHLTPAENTRPGVVVVYGGSEGGRDAPRAQWLASEGFEVLSMHFFGQEGQEPLLANVPLEQFDEVSDYIAEHVDGGPVTVIGTSKGAEFAELLAAKGFAVDNLVAFVPAHYSYSGLGEQGRYEEPSFTHQGEAVPFGSFRTGSIAVGLKLAWDMATGYPPSYRATYENAAEHAEDAARIDLSEFAGNVLLFAGEADQMWQSDVAARELEQQGEHIEAHVYPDAGHIFFADSEQEPHGWQIMFGGTPAGNKAAYEDSREVLLERLTQWHAAE</sequence>
<feature type="domain" description="BAAT/Acyl-CoA thioester hydrolase C-terminal" evidence="2">
    <location>
        <begin position="124"/>
        <end position="294"/>
    </location>
</feature>
<gene>
    <name evidence="3" type="ORF">CIMIT_00975</name>
    <name evidence="4" type="ORF">SAMEA4535761_00261</name>
</gene>
<keyword evidence="5" id="KW-1185">Reference proteome</keyword>
<dbReference type="KEGG" id="cii:CIMIT_00975"/>
<dbReference type="AlphaFoldDB" id="A0A076NLE4"/>
<dbReference type="PIRSF" id="PIRSF016521">
    <property type="entry name" value="Acyl-CoA_hydro"/>
    <property type="match status" value="1"/>
</dbReference>
<dbReference type="PANTHER" id="PTHR10824:SF4">
    <property type="entry name" value="ACYL-COENZYME A THIOESTERASE 1-LIKE"/>
    <property type="match status" value="1"/>
</dbReference>
<evidence type="ECO:0000313" key="6">
    <source>
        <dbReference type="Proteomes" id="UP000215374"/>
    </source>
</evidence>
<dbReference type="Proteomes" id="UP000028780">
    <property type="component" value="Chromosome"/>
</dbReference>
<dbReference type="SUPFAM" id="SSF53474">
    <property type="entry name" value="alpha/beta-Hydrolases"/>
    <property type="match status" value="1"/>
</dbReference>
<reference evidence="4 6" key="2">
    <citation type="submission" date="2017-06" db="EMBL/GenBank/DDBJ databases">
        <authorList>
            <consortium name="Pathogen Informatics"/>
        </authorList>
    </citation>
    <scope>NUCLEOTIDE SEQUENCE [LARGE SCALE GENOMIC DNA]</scope>
    <source>
        <strain evidence="4 6">NCTC13015</strain>
    </source>
</reference>
<name>A0A076NLE4_9CORY</name>
<protein>
    <submittedName>
        <fullName evidence="3 4">Acyl-CoA thioester hydrolase</fullName>
    </submittedName>
</protein>
<dbReference type="InterPro" id="IPR014940">
    <property type="entry name" value="BAAT_C"/>
</dbReference>
<dbReference type="GO" id="GO:0006631">
    <property type="term" value="P:fatty acid metabolic process"/>
    <property type="evidence" value="ECO:0007669"/>
    <property type="project" value="TreeGrafter"/>
</dbReference>
<evidence type="ECO:0000256" key="1">
    <source>
        <dbReference type="PIRSR" id="PIRSR016521-1"/>
    </source>
</evidence>
<dbReference type="InterPro" id="IPR029058">
    <property type="entry name" value="AB_hydrolase_fold"/>
</dbReference>
<feature type="active site" description="Charge relay system" evidence="1">
    <location>
        <position position="263"/>
    </location>
</feature>
<dbReference type="eggNOG" id="COG1073">
    <property type="taxonomic scope" value="Bacteria"/>
</dbReference>
<dbReference type="EMBL" id="CP009211">
    <property type="protein sequence ID" value="AIJ32675.1"/>
    <property type="molecule type" value="Genomic_DNA"/>
</dbReference>
<dbReference type="GO" id="GO:0047617">
    <property type="term" value="F:fatty acyl-CoA hydrolase activity"/>
    <property type="evidence" value="ECO:0007669"/>
    <property type="project" value="TreeGrafter"/>
</dbReference>
<dbReference type="OrthoDB" id="8922993at2"/>
<proteinExistence type="predicted"/>
<dbReference type="Pfam" id="PF08840">
    <property type="entry name" value="BAAT_C"/>
    <property type="match status" value="1"/>
</dbReference>
<dbReference type="Proteomes" id="UP000215374">
    <property type="component" value="Chromosome 1"/>
</dbReference>
<feature type="active site" description="Charge relay system" evidence="1">
    <location>
        <position position="151"/>
    </location>
</feature>
<dbReference type="HOGENOM" id="CLU_029849_0_1_11"/>
<feature type="active site" description="Charge relay system" evidence="1">
    <location>
        <position position="292"/>
    </location>
</feature>
<dbReference type="STRING" id="156978.CIMIT_00975"/>
<dbReference type="Gene3D" id="3.40.50.1820">
    <property type="entry name" value="alpha/beta hydrolase"/>
    <property type="match status" value="1"/>
</dbReference>
<dbReference type="EMBL" id="LT906467">
    <property type="protein sequence ID" value="SNV55715.1"/>
    <property type="molecule type" value="Genomic_DNA"/>
</dbReference>
<evidence type="ECO:0000313" key="5">
    <source>
        <dbReference type="Proteomes" id="UP000028780"/>
    </source>
</evidence>
<dbReference type="RefSeq" id="WP_038587875.1">
    <property type="nucleotide sequence ID" value="NZ_CP009211.1"/>
</dbReference>
<organism evidence="3 5">
    <name type="scientific">Corynebacterium imitans</name>
    <dbReference type="NCBI Taxonomy" id="156978"/>
    <lineage>
        <taxon>Bacteria</taxon>
        <taxon>Bacillati</taxon>
        <taxon>Actinomycetota</taxon>
        <taxon>Actinomycetes</taxon>
        <taxon>Mycobacteriales</taxon>
        <taxon>Corynebacteriaceae</taxon>
        <taxon>Corynebacterium</taxon>
    </lineage>
</organism>
<dbReference type="InterPro" id="IPR016662">
    <property type="entry name" value="Acyl-CoA_thioEstase_long-chain"/>
</dbReference>
<dbReference type="PANTHER" id="PTHR10824">
    <property type="entry name" value="ACYL-COENZYME A THIOESTERASE-RELATED"/>
    <property type="match status" value="1"/>
</dbReference>
<accession>A0A076NLE4</accession>